<reference evidence="4" key="3">
    <citation type="submission" date="2015-06" db="UniProtKB">
        <authorList>
            <consortium name="EnsemblMetazoa"/>
        </authorList>
    </citation>
    <scope>IDENTIFICATION</scope>
</reference>
<evidence type="ECO:0000313" key="5">
    <source>
        <dbReference type="Proteomes" id="UP000015101"/>
    </source>
</evidence>
<accession>T1EEW6</accession>
<keyword evidence="1" id="KW-0560">Oxidoreductase</keyword>
<proteinExistence type="inferred from homology"/>
<gene>
    <name evidence="4" type="primary">20195118</name>
    <name evidence="3" type="ORF">HELRODRAFT_109820</name>
</gene>
<dbReference type="GeneID" id="20195118"/>
<dbReference type="AlphaFoldDB" id="T1EEW6"/>
<dbReference type="InterPro" id="IPR036291">
    <property type="entry name" value="NAD(P)-bd_dom_sf"/>
</dbReference>
<evidence type="ECO:0000256" key="1">
    <source>
        <dbReference type="ARBA" id="ARBA00023002"/>
    </source>
</evidence>
<dbReference type="CDD" id="cd05327">
    <property type="entry name" value="retinol-DH_like_SDR_c_like"/>
    <property type="match status" value="1"/>
</dbReference>
<dbReference type="EnsemblMetazoa" id="HelroT109820">
    <property type="protein sequence ID" value="HelroP109820"/>
    <property type="gene ID" value="HelroG109820"/>
</dbReference>
<dbReference type="eggNOG" id="KOG1208">
    <property type="taxonomic scope" value="Eukaryota"/>
</dbReference>
<dbReference type="Proteomes" id="UP000015101">
    <property type="component" value="Unassembled WGS sequence"/>
</dbReference>
<protein>
    <submittedName>
        <fullName evidence="3 4">Uncharacterized protein</fullName>
    </submittedName>
</protein>
<dbReference type="EMBL" id="AMQM01003046">
    <property type="status" value="NOT_ANNOTATED_CDS"/>
    <property type="molecule type" value="Genomic_DNA"/>
</dbReference>
<name>T1EEW6_HELRO</name>
<evidence type="ECO:0000313" key="3">
    <source>
        <dbReference type="EMBL" id="ESO08769.1"/>
    </source>
</evidence>
<dbReference type="PANTHER" id="PTHR43157">
    <property type="entry name" value="PHOSPHATIDYLINOSITOL-GLYCAN BIOSYNTHESIS CLASS F PROTEIN-RELATED"/>
    <property type="match status" value="1"/>
</dbReference>
<dbReference type="SUPFAM" id="SSF51735">
    <property type="entry name" value="NAD(P)-binding Rossmann-fold domains"/>
    <property type="match status" value="1"/>
</dbReference>
<organism evidence="4 5">
    <name type="scientific">Helobdella robusta</name>
    <name type="common">Californian leech</name>
    <dbReference type="NCBI Taxonomy" id="6412"/>
    <lineage>
        <taxon>Eukaryota</taxon>
        <taxon>Metazoa</taxon>
        <taxon>Spiralia</taxon>
        <taxon>Lophotrochozoa</taxon>
        <taxon>Annelida</taxon>
        <taxon>Clitellata</taxon>
        <taxon>Hirudinea</taxon>
        <taxon>Rhynchobdellida</taxon>
        <taxon>Glossiphoniidae</taxon>
        <taxon>Helobdella</taxon>
    </lineage>
</organism>
<dbReference type="CTD" id="20195118"/>
<dbReference type="PANTHER" id="PTHR43157:SF31">
    <property type="entry name" value="PHOSPHATIDYLINOSITOL-GLYCAN BIOSYNTHESIS CLASS F PROTEIN"/>
    <property type="match status" value="1"/>
</dbReference>
<comment type="similarity">
    <text evidence="2">Belongs to the short-chain dehydrogenases/reductases (SDR) family.</text>
</comment>
<dbReference type="KEGG" id="hro:HELRODRAFT_109820"/>
<dbReference type="PRINTS" id="PR00080">
    <property type="entry name" value="SDRFAMILY"/>
</dbReference>
<reference evidence="3 5" key="2">
    <citation type="journal article" date="2013" name="Nature">
        <title>Insights into bilaterian evolution from three spiralian genomes.</title>
        <authorList>
            <person name="Simakov O."/>
            <person name="Marletaz F."/>
            <person name="Cho S.J."/>
            <person name="Edsinger-Gonzales E."/>
            <person name="Havlak P."/>
            <person name="Hellsten U."/>
            <person name="Kuo D.H."/>
            <person name="Larsson T."/>
            <person name="Lv J."/>
            <person name="Arendt D."/>
            <person name="Savage R."/>
            <person name="Osoegawa K."/>
            <person name="de Jong P."/>
            <person name="Grimwood J."/>
            <person name="Chapman J.A."/>
            <person name="Shapiro H."/>
            <person name="Aerts A."/>
            <person name="Otillar R.P."/>
            <person name="Terry A.Y."/>
            <person name="Boore J.L."/>
            <person name="Grigoriev I.V."/>
            <person name="Lindberg D.R."/>
            <person name="Seaver E.C."/>
            <person name="Weisblat D.A."/>
            <person name="Putnam N.H."/>
            <person name="Rokhsar D.S."/>
        </authorList>
    </citation>
    <scope>NUCLEOTIDE SEQUENCE</scope>
</reference>
<dbReference type="PRINTS" id="PR00081">
    <property type="entry name" value="GDHRDH"/>
</dbReference>
<dbReference type="InParanoid" id="T1EEW6"/>
<reference evidence="5" key="1">
    <citation type="submission" date="2012-12" db="EMBL/GenBank/DDBJ databases">
        <authorList>
            <person name="Hellsten U."/>
            <person name="Grimwood J."/>
            <person name="Chapman J.A."/>
            <person name="Shapiro H."/>
            <person name="Aerts A."/>
            <person name="Otillar R.P."/>
            <person name="Terry A.Y."/>
            <person name="Boore J.L."/>
            <person name="Simakov O."/>
            <person name="Marletaz F."/>
            <person name="Cho S.-J."/>
            <person name="Edsinger-Gonzales E."/>
            <person name="Havlak P."/>
            <person name="Kuo D.-H."/>
            <person name="Larsson T."/>
            <person name="Lv J."/>
            <person name="Arendt D."/>
            <person name="Savage R."/>
            <person name="Osoegawa K."/>
            <person name="de Jong P."/>
            <person name="Lindberg D.R."/>
            <person name="Seaver E.C."/>
            <person name="Weisblat D.A."/>
            <person name="Putnam N.H."/>
            <person name="Grigoriev I.V."/>
            <person name="Rokhsar D.S."/>
        </authorList>
    </citation>
    <scope>NUCLEOTIDE SEQUENCE</scope>
</reference>
<dbReference type="STRING" id="6412.T1EEW6"/>
<dbReference type="Pfam" id="PF00106">
    <property type="entry name" value="adh_short"/>
    <property type="match status" value="1"/>
</dbReference>
<evidence type="ECO:0000256" key="2">
    <source>
        <dbReference type="RuleBase" id="RU000363"/>
    </source>
</evidence>
<evidence type="ECO:0000313" key="4">
    <source>
        <dbReference type="EnsemblMetazoa" id="HelroP109820"/>
    </source>
</evidence>
<dbReference type="GO" id="GO:0016491">
    <property type="term" value="F:oxidoreductase activity"/>
    <property type="evidence" value="ECO:0007669"/>
    <property type="project" value="UniProtKB-KW"/>
</dbReference>
<dbReference type="RefSeq" id="XP_009012791.1">
    <property type="nucleotide sequence ID" value="XM_009014543.1"/>
</dbReference>
<sequence length="296" mass="32923">MIYTTCTYTGMGNLDGKTVIITGANKGIGYETALDLAKRQARVIMACRDVPHAESMATHIKLQSGNENVFVRKLDLSSLESVREFAKKFLLEEQRLDILINNAGMPTYTPRKTIEGFEVVFVTNYLGHFLLTKLLLDLLMKSAPSRIINVSSLAHKMVRTIDLEDLNCEKTTTTISLYGRSKALQILFTKELSRQLDGIGVTVNCLHPGSIASSFYHKLPQPFYTLAWIADTVKLLKTPKQGAQTTIYAAVDESFESISGQYLDSCQIATPSNLMTDAELAKKVFEISESYVALYL</sequence>
<dbReference type="OMA" id="SMATHIK"/>
<dbReference type="EMBL" id="KB096023">
    <property type="protein sequence ID" value="ESO08769.1"/>
    <property type="molecule type" value="Genomic_DNA"/>
</dbReference>
<dbReference type="HOGENOM" id="CLU_010194_44_5_1"/>
<dbReference type="OrthoDB" id="191139at2759"/>
<dbReference type="Gene3D" id="3.40.50.720">
    <property type="entry name" value="NAD(P)-binding Rossmann-like Domain"/>
    <property type="match status" value="1"/>
</dbReference>
<keyword evidence="5" id="KW-1185">Reference proteome</keyword>
<dbReference type="InterPro" id="IPR002347">
    <property type="entry name" value="SDR_fam"/>
</dbReference>